<evidence type="ECO:0000313" key="2">
    <source>
        <dbReference type="Proteomes" id="UP000258102"/>
    </source>
</evidence>
<dbReference type="KEGG" id="ppis:B1L02_22350"/>
<accession>A0AAD0RLN1</accession>
<protein>
    <submittedName>
        <fullName evidence="1">Uncharacterized protein</fullName>
    </submittedName>
</protein>
<reference evidence="1 2" key="1">
    <citation type="submission" date="2018-08" db="EMBL/GenBank/DDBJ databases">
        <title>Whole Genome Sequences of Two Pseudoalteromonas piscicida Strains, DE1-A and DE2-A, which Exhibit Strong Antibacterial Activity against Vibrio vulnificus.</title>
        <authorList>
            <person name="Richards G.P."/>
            <person name="Needleman D.S."/>
            <person name="Watson M.A."/>
            <person name="Polson S.W."/>
        </authorList>
    </citation>
    <scope>NUCLEOTIDE SEQUENCE [LARGE SCALE GENOMIC DNA]</scope>
    <source>
        <strain evidence="1 2">DE2-A</strain>
    </source>
</reference>
<dbReference type="EMBL" id="CP031762">
    <property type="protein sequence ID" value="AXR04034.1"/>
    <property type="molecule type" value="Genomic_DNA"/>
</dbReference>
<name>A0AAD0RLN1_PSEO7</name>
<dbReference type="AlphaFoldDB" id="A0AAD0RLN1"/>
<dbReference type="Proteomes" id="UP000258102">
    <property type="component" value="Chromosome 2"/>
</dbReference>
<proteinExistence type="predicted"/>
<organism evidence="1 2">
    <name type="scientific">Pseudoalteromonas piscicida</name>
    <dbReference type="NCBI Taxonomy" id="43662"/>
    <lineage>
        <taxon>Bacteria</taxon>
        <taxon>Pseudomonadati</taxon>
        <taxon>Pseudomonadota</taxon>
        <taxon>Gammaproteobacteria</taxon>
        <taxon>Alteromonadales</taxon>
        <taxon>Pseudoalteromonadaceae</taxon>
        <taxon>Pseudoalteromonas</taxon>
    </lineage>
</organism>
<gene>
    <name evidence="1" type="ORF">D0511_18905</name>
</gene>
<evidence type="ECO:0000313" key="1">
    <source>
        <dbReference type="EMBL" id="AXR04034.1"/>
    </source>
</evidence>
<sequence>MLFTLLQGGNIYGDTVEWRNFDSTMLKERSVFNMTTPSFTSLYSHYTRCSELKFDYARKGTQ</sequence>